<dbReference type="FunFam" id="1.10.10.60:FF:000007">
    <property type="entry name" value="Two-component response regulator"/>
    <property type="match status" value="1"/>
</dbReference>
<evidence type="ECO:0000256" key="2">
    <source>
        <dbReference type="ARBA" id="ARBA00022553"/>
    </source>
</evidence>
<dbReference type="InterPro" id="IPR001005">
    <property type="entry name" value="SANT/Myb"/>
</dbReference>
<keyword evidence="2" id="KW-0597">Phosphoprotein</keyword>
<evidence type="ECO:0000259" key="10">
    <source>
        <dbReference type="PROSITE" id="PS50110"/>
    </source>
</evidence>
<comment type="subcellular location">
    <subcellularLocation>
        <location evidence="1">Nucleus</location>
    </subcellularLocation>
</comment>
<dbReference type="InterPro" id="IPR001789">
    <property type="entry name" value="Sig_transdc_resp-reg_receiver"/>
</dbReference>
<dbReference type="PANTHER" id="PTHR43874:SF206">
    <property type="entry name" value="RESPONSE REGULATOR RECEIVER DOMAIN PROTEIN"/>
    <property type="match status" value="1"/>
</dbReference>
<dbReference type="NCBIfam" id="TIGR01557">
    <property type="entry name" value="myb_SHAQKYF"/>
    <property type="match status" value="1"/>
</dbReference>
<dbReference type="Gene3D" id="1.10.10.60">
    <property type="entry name" value="Homeodomain-like"/>
    <property type="match status" value="1"/>
</dbReference>
<keyword evidence="5" id="KW-0010">Activator</keyword>
<reference evidence="12 13" key="1">
    <citation type="submission" date="2019-04" db="EMBL/GenBank/DDBJ databases">
        <title>An improved genome assembly and genetic linkage map for asparagus bean, Vigna unguiculata ssp. sesquipedialis.</title>
        <authorList>
            <person name="Xia Q."/>
            <person name="Zhang R."/>
            <person name="Dong Y."/>
        </authorList>
    </citation>
    <scope>NUCLEOTIDE SEQUENCE [LARGE SCALE GENOMIC DNA]</scope>
    <source>
        <tissue evidence="12">Leaf</tissue>
    </source>
</reference>
<proteinExistence type="predicted"/>
<dbReference type="GO" id="GO:0003677">
    <property type="term" value="F:DNA binding"/>
    <property type="evidence" value="ECO:0007669"/>
    <property type="project" value="InterPro"/>
</dbReference>
<evidence type="ECO:0000259" key="11">
    <source>
        <dbReference type="PROSITE" id="PS51294"/>
    </source>
</evidence>
<evidence type="ECO:0000256" key="3">
    <source>
        <dbReference type="ARBA" id="ARBA00023012"/>
    </source>
</evidence>
<keyword evidence="3" id="KW-0902">Two-component regulatory system</keyword>
<accession>A0A4D6LA07</accession>
<keyword evidence="7" id="KW-0539">Nucleus</keyword>
<evidence type="ECO:0000256" key="8">
    <source>
        <dbReference type="PROSITE-ProRule" id="PRU00169"/>
    </source>
</evidence>
<dbReference type="CDD" id="cd17584">
    <property type="entry name" value="REC_typeB_ARR-like"/>
    <property type="match status" value="1"/>
</dbReference>
<evidence type="ECO:0000256" key="4">
    <source>
        <dbReference type="ARBA" id="ARBA00023015"/>
    </source>
</evidence>
<evidence type="ECO:0000256" key="1">
    <source>
        <dbReference type="ARBA" id="ARBA00004123"/>
    </source>
</evidence>
<dbReference type="GO" id="GO:0000160">
    <property type="term" value="P:phosphorelay signal transduction system"/>
    <property type="evidence" value="ECO:0007669"/>
    <property type="project" value="UniProtKB-KW"/>
</dbReference>
<dbReference type="SMART" id="SM00448">
    <property type="entry name" value="REC"/>
    <property type="match status" value="1"/>
</dbReference>
<evidence type="ECO:0000256" key="9">
    <source>
        <dbReference type="SAM" id="MobiDB-lite"/>
    </source>
</evidence>
<keyword evidence="13" id="KW-1185">Reference proteome</keyword>
<dbReference type="Pfam" id="PF00249">
    <property type="entry name" value="Myb_DNA-binding"/>
    <property type="match status" value="1"/>
</dbReference>
<evidence type="ECO:0000313" key="13">
    <source>
        <dbReference type="Proteomes" id="UP000501690"/>
    </source>
</evidence>
<protein>
    <submittedName>
        <fullName evidence="12">Two-component response regulator ARR-B family</fullName>
    </submittedName>
</protein>
<keyword evidence="4" id="KW-0805">Transcription regulation</keyword>
<comment type="caution">
    <text evidence="8">Lacks conserved residue(s) required for the propagation of feature annotation.</text>
</comment>
<sequence length="461" mass="52852">MAEISSLHFSEFPSILNVLVIDSDLKLLEFIKKTCNQYSYKVMTFSESLSAVNLLRERKTHIHLILIEVHMPIMDGYEFLQFVKKERINVPVIMMSEDDSKASAMKAIELGACDYRNKPLCEDMFKNMWIRVFIQFLREHRTQNNIESLGDDNKTEGTSVKSEFDSSIVGRRNSTFRESDDVDESKNSVNRVVWSQELHTIFLDAIRRIGLENAVPKKILEAMNMPDLTRGHVASHLQKYRKFLKQEQQRKLHEENEMYLVSGNKKPRLYASGENNLQPTHPGLTCNIMEPPREKLYDPNVQVAEHYHAEQQTLAHDSPYPLPAFPNISITNNFPESSRYELCSVPDAATIQMNNMQHPQIHRIDLPSSFITISENSASCPQNYNFCMNMPPQPVVSGENNIGQVARYEYNNGASMHYPPQLPQNAGFPNGVVRYFAASTDINDQTIKKELNSMNNGHHNP</sequence>
<dbReference type="Gene3D" id="3.40.50.2300">
    <property type="match status" value="1"/>
</dbReference>
<evidence type="ECO:0000256" key="5">
    <source>
        <dbReference type="ARBA" id="ARBA00023159"/>
    </source>
</evidence>
<dbReference type="PANTHER" id="PTHR43874">
    <property type="entry name" value="TWO-COMPONENT RESPONSE REGULATOR"/>
    <property type="match status" value="1"/>
</dbReference>
<dbReference type="SUPFAM" id="SSF46689">
    <property type="entry name" value="Homeodomain-like"/>
    <property type="match status" value="1"/>
</dbReference>
<dbReference type="GO" id="GO:0005634">
    <property type="term" value="C:nucleus"/>
    <property type="evidence" value="ECO:0007669"/>
    <property type="project" value="UniProtKB-SubCell"/>
</dbReference>
<gene>
    <name evidence="12" type="ORF">DEO72_LG2g5737</name>
</gene>
<dbReference type="InterPro" id="IPR011006">
    <property type="entry name" value="CheY-like_superfamily"/>
</dbReference>
<dbReference type="Pfam" id="PF00072">
    <property type="entry name" value="Response_reg"/>
    <property type="match status" value="1"/>
</dbReference>
<organism evidence="12 13">
    <name type="scientific">Vigna unguiculata</name>
    <name type="common">Cowpea</name>
    <dbReference type="NCBI Taxonomy" id="3917"/>
    <lineage>
        <taxon>Eukaryota</taxon>
        <taxon>Viridiplantae</taxon>
        <taxon>Streptophyta</taxon>
        <taxon>Embryophyta</taxon>
        <taxon>Tracheophyta</taxon>
        <taxon>Spermatophyta</taxon>
        <taxon>Magnoliopsida</taxon>
        <taxon>eudicotyledons</taxon>
        <taxon>Gunneridae</taxon>
        <taxon>Pentapetalae</taxon>
        <taxon>rosids</taxon>
        <taxon>fabids</taxon>
        <taxon>Fabales</taxon>
        <taxon>Fabaceae</taxon>
        <taxon>Papilionoideae</taxon>
        <taxon>50 kb inversion clade</taxon>
        <taxon>NPAAA clade</taxon>
        <taxon>indigoferoid/millettioid clade</taxon>
        <taxon>Phaseoleae</taxon>
        <taxon>Vigna</taxon>
    </lineage>
</organism>
<dbReference type="InterPro" id="IPR017930">
    <property type="entry name" value="Myb_dom"/>
</dbReference>
<feature type="region of interest" description="Disordered" evidence="9">
    <location>
        <begin position="147"/>
        <end position="166"/>
    </location>
</feature>
<evidence type="ECO:0000313" key="12">
    <source>
        <dbReference type="EMBL" id="QCD85377.1"/>
    </source>
</evidence>
<dbReference type="EMBL" id="CP039346">
    <property type="protein sequence ID" value="QCD85377.1"/>
    <property type="molecule type" value="Genomic_DNA"/>
</dbReference>
<dbReference type="InterPro" id="IPR006447">
    <property type="entry name" value="Myb_dom_plants"/>
</dbReference>
<dbReference type="InterPro" id="IPR009057">
    <property type="entry name" value="Homeodomain-like_sf"/>
</dbReference>
<feature type="domain" description="HTH myb-type" evidence="11">
    <location>
        <begin position="186"/>
        <end position="245"/>
    </location>
</feature>
<evidence type="ECO:0000256" key="7">
    <source>
        <dbReference type="ARBA" id="ARBA00023242"/>
    </source>
</evidence>
<dbReference type="PROSITE" id="PS51294">
    <property type="entry name" value="HTH_MYB"/>
    <property type="match status" value="1"/>
</dbReference>
<name>A0A4D6LA07_VIGUN</name>
<dbReference type="SUPFAM" id="SSF52172">
    <property type="entry name" value="CheY-like"/>
    <property type="match status" value="1"/>
</dbReference>
<dbReference type="InterPro" id="IPR045279">
    <property type="entry name" value="ARR-like"/>
</dbReference>
<dbReference type="AlphaFoldDB" id="A0A4D6LA07"/>
<keyword evidence="6" id="KW-0804">Transcription</keyword>
<dbReference type="PROSITE" id="PS50110">
    <property type="entry name" value="RESPONSE_REGULATORY"/>
    <property type="match status" value="1"/>
</dbReference>
<feature type="domain" description="Response regulatory" evidence="10">
    <location>
        <begin position="17"/>
        <end position="133"/>
    </location>
</feature>
<dbReference type="GO" id="GO:0009736">
    <property type="term" value="P:cytokinin-activated signaling pathway"/>
    <property type="evidence" value="ECO:0007669"/>
    <property type="project" value="InterPro"/>
</dbReference>
<evidence type="ECO:0000256" key="6">
    <source>
        <dbReference type="ARBA" id="ARBA00023163"/>
    </source>
</evidence>
<dbReference type="Proteomes" id="UP000501690">
    <property type="component" value="Linkage Group LG2"/>
</dbReference>